<keyword evidence="2" id="KW-1185">Reference proteome</keyword>
<evidence type="ECO:0000313" key="1">
    <source>
        <dbReference type="EMBL" id="SDN06939.1"/>
    </source>
</evidence>
<reference evidence="1 2" key="1">
    <citation type="submission" date="2016-10" db="EMBL/GenBank/DDBJ databases">
        <authorList>
            <person name="de Groot N.N."/>
        </authorList>
    </citation>
    <scope>NUCLEOTIDE SEQUENCE [LARGE SCALE GENOMIC DNA]</scope>
    <source>
        <strain evidence="1 2">DSM 16981</strain>
    </source>
</reference>
<protein>
    <submittedName>
        <fullName evidence="1">Glutamate N-acetyltransferase / amino-acid N-acetyltransferase</fullName>
    </submittedName>
</protein>
<dbReference type="Proteomes" id="UP000199309">
    <property type="component" value="Unassembled WGS sequence"/>
</dbReference>
<dbReference type="AlphaFoldDB" id="A0A1G9YCS5"/>
<dbReference type="SUPFAM" id="SSF56266">
    <property type="entry name" value="DmpA/ArgJ-like"/>
    <property type="match status" value="1"/>
</dbReference>
<sequence length="242" mass="25471">MEQENGSICAPVGFFAAGTYSGVCNCRIQLDLAMILSQNDCSIVMESSFGNWQHTGRVLLYHNGLALPPSGRGNEITAEVCKAAAEHTNIPAQAVSLAATGISNQYFRPSLLINSISTLTASLSPEHDHLVERVMQNGGDIVSGAVSLSASGSSYTLGGIMTEEVQGNPGMCLMTTDMAVTPQQIQQAIRSSKDCFDLQGYTIIVMANGMAAAGGSNSELLVQAMRCFMAKNGIHAALKECS</sequence>
<dbReference type="GO" id="GO:0016740">
    <property type="term" value="F:transferase activity"/>
    <property type="evidence" value="ECO:0007669"/>
    <property type="project" value="UniProtKB-KW"/>
</dbReference>
<dbReference type="OrthoDB" id="9804242at2"/>
<evidence type="ECO:0000313" key="2">
    <source>
        <dbReference type="Proteomes" id="UP000199309"/>
    </source>
</evidence>
<name>A0A1G9YCS5_9FIRM</name>
<organism evidence="1 2">
    <name type="scientific">Megasphaera paucivorans</name>
    <dbReference type="NCBI Taxonomy" id="349095"/>
    <lineage>
        <taxon>Bacteria</taxon>
        <taxon>Bacillati</taxon>
        <taxon>Bacillota</taxon>
        <taxon>Negativicutes</taxon>
        <taxon>Veillonellales</taxon>
        <taxon>Veillonellaceae</taxon>
        <taxon>Megasphaera</taxon>
    </lineage>
</organism>
<dbReference type="STRING" id="349095.SAMN05660299_02048"/>
<dbReference type="EMBL" id="FNHQ01000022">
    <property type="protein sequence ID" value="SDN06939.1"/>
    <property type="molecule type" value="Genomic_DNA"/>
</dbReference>
<dbReference type="RefSeq" id="WP_091651438.1">
    <property type="nucleotide sequence ID" value="NZ_FNHQ01000022.1"/>
</dbReference>
<keyword evidence="1" id="KW-0808">Transferase</keyword>
<gene>
    <name evidence="1" type="ORF">SAMN05660299_02048</name>
</gene>
<dbReference type="InterPro" id="IPR016117">
    <property type="entry name" value="ArgJ-like_dom_sf"/>
</dbReference>
<accession>A0A1G9YCS5</accession>
<dbReference type="Gene3D" id="3.60.70.12">
    <property type="entry name" value="L-amino peptidase D-ALA esterase/amidase"/>
    <property type="match status" value="1"/>
</dbReference>
<proteinExistence type="predicted"/>